<dbReference type="EMBL" id="JDSS02000024">
    <property type="protein sequence ID" value="KFB67923.1"/>
    <property type="molecule type" value="Genomic_DNA"/>
</dbReference>
<feature type="region of interest" description="Disordered" evidence="1">
    <location>
        <begin position="1"/>
        <end position="68"/>
    </location>
</feature>
<feature type="compositionally biased region" description="Basic residues" evidence="1">
    <location>
        <begin position="36"/>
        <end position="46"/>
    </location>
</feature>
<dbReference type="Proteomes" id="UP000019812">
    <property type="component" value="Unassembled WGS sequence"/>
</dbReference>
<evidence type="ECO:0000313" key="2">
    <source>
        <dbReference type="EMBL" id="KFB67923.1"/>
    </source>
</evidence>
<accession>A0A084XZM9</accession>
<gene>
    <name evidence="2" type="ORF">CAPSK01_002511</name>
</gene>
<organism evidence="2 3">
    <name type="scientific">Candidatus Accumulibacter vicinus</name>
    <dbReference type="NCBI Taxonomy" id="2954382"/>
    <lineage>
        <taxon>Bacteria</taxon>
        <taxon>Pseudomonadati</taxon>
        <taxon>Pseudomonadota</taxon>
        <taxon>Betaproteobacteria</taxon>
        <taxon>Candidatus Accumulibacter</taxon>
    </lineage>
</organism>
<reference evidence="2 3" key="1">
    <citation type="submission" date="2014-07" db="EMBL/GenBank/DDBJ databases">
        <title>Expanding our view of genomic diversity in Candidatus Accumulibacter clades.</title>
        <authorList>
            <person name="Skennerton C.T."/>
            <person name="Barr J.J."/>
            <person name="Slater F.R."/>
            <person name="Bond P.L."/>
            <person name="Tyson G.W."/>
        </authorList>
    </citation>
    <scope>NUCLEOTIDE SEQUENCE [LARGE SCALE GENOMIC DNA]</scope>
    <source>
        <strain evidence="3">SK-01</strain>
    </source>
</reference>
<comment type="caution">
    <text evidence="2">The sequence shown here is derived from an EMBL/GenBank/DDBJ whole genome shotgun (WGS) entry which is preliminary data.</text>
</comment>
<dbReference type="AlphaFoldDB" id="A0A084XZM9"/>
<feature type="compositionally biased region" description="Polar residues" evidence="1">
    <location>
        <begin position="1"/>
        <end position="11"/>
    </location>
</feature>
<proteinExistence type="predicted"/>
<evidence type="ECO:0000313" key="3">
    <source>
        <dbReference type="Proteomes" id="UP000019812"/>
    </source>
</evidence>
<protein>
    <submittedName>
        <fullName evidence="2">Uncharacterized protein</fullName>
    </submittedName>
</protein>
<evidence type="ECO:0000256" key="1">
    <source>
        <dbReference type="SAM" id="MobiDB-lite"/>
    </source>
</evidence>
<sequence>MLVMRTQTGQRGEQDRRHRGSKGQMENFRRREARLAGKHHGQRRDHHQSAANAEHAGKETGKQTQRNI</sequence>
<name>A0A084XZM9_9PROT</name>